<dbReference type="RefSeq" id="WP_194287382.1">
    <property type="nucleotide sequence ID" value="NZ_JAMQKB010000007.1"/>
</dbReference>
<evidence type="ECO:0000313" key="1">
    <source>
        <dbReference type="EMBL" id="MDC3424563.1"/>
    </source>
</evidence>
<organism evidence="1 2">
    <name type="scientific">Terrihalobacillus insolitus</name>
    <dbReference type="NCBI Taxonomy" id="2950438"/>
    <lineage>
        <taxon>Bacteria</taxon>
        <taxon>Bacillati</taxon>
        <taxon>Bacillota</taxon>
        <taxon>Bacilli</taxon>
        <taxon>Bacillales</taxon>
        <taxon>Bacillaceae</taxon>
        <taxon>Terrihalobacillus</taxon>
    </lineage>
</organism>
<comment type="caution">
    <text evidence="1">The sequence shown here is derived from an EMBL/GenBank/DDBJ whole genome shotgun (WGS) entry which is preliminary data.</text>
</comment>
<sequence length="53" mass="6424">MTADEIMKAIEEMDNGERIKLLNKLFDNYFDSRPPKEQIIKEKEEMFWGKEDE</sequence>
<proteinExistence type="predicted"/>
<keyword evidence="2" id="KW-1185">Reference proteome</keyword>
<protein>
    <submittedName>
        <fullName evidence="1">Uncharacterized protein</fullName>
    </submittedName>
</protein>
<accession>A0A9X3WTY2</accession>
<evidence type="ECO:0000313" key="2">
    <source>
        <dbReference type="Proteomes" id="UP001145050"/>
    </source>
</evidence>
<dbReference type="EMBL" id="JAMQKB010000007">
    <property type="protein sequence ID" value="MDC3424563.1"/>
    <property type="molecule type" value="Genomic_DNA"/>
</dbReference>
<dbReference type="Proteomes" id="UP001145050">
    <property type="component" value="Unassembled WGS sequence"/>
</dbReference>
<reference evidence="1" key="1">
    <citation type="submission" date="2022-06" db="EMBL/GenBank/DDBJ databases">
        <title>Aquibacillus sp. a new bacterium isolated from soil saline samples.</title>
        <authorList>
            <person name="Galisteo C."/>
            <person name="De La Haba R."/>
            <person name="Sanchez-Porro C."/>
            <person name="Ventosa A."/>
        </authorList>
    </citation>
    <scope>NUCLEOTIDE SEQUENCE</scope>
    <source>
        <strain evidence="1">3ASR75-11</strain>
    </source>
</reference>
<gene>
    <name evidence="1" type="ORF">NC797_08575</name>
</gene>
<name>A0A9X3WTY2_9BACI</name>
<dbReference type="AlphaFoldDB" id="A0A9X3WTY2"/>